<dbReference type="InterPro" id="IPR006527">
    <property type="entry name" value="F-box-assoc_dom_typ1"/>
</dbReference>
<dbReference type="PANTHER" id="PTHR31672">
    <property type="entry name" value="BNACNNG10540D PROTEIN"/>
    <property type="match status" value="1"/>
</dbReference>
<dbReference type="EMBL" id="DF973381">
    <property type="protein sequence ID" value="GAU28820.1"/>
    <property type="molecule type" value="Genomic_DNA"/>
</dbReference>
<dbReference type="OrthoDB" id="1376464at2759"/>
<accession>A0A2Z6MYM2</accession>
<dbReference type="Pfam" id="PF00646">
    <property type="entry name" value="F-box"/>
    <property type="match status" value="1"/>
</dbReference>
<dbReference type="SMART" id="SM00256">
    <property type="entry name" value="FBOX"/>
    <property type="match status" value="1"/>
</dbReference>
<evidence type="ECO:0000313" key="2">
    <source>
        <dbReference type="EMBL" id="GAU28820.1"/>
    </source>
</evidence>
<dbReference type="InterPro" id="IPR036047">
    <property type="entry name" value="F-box-like_dom_sf"/>
</dbReference>
<dbReference type="CDD" id="cd22157">
    <property type="entry name" value="F-box_AtFBW1-like"/>
    <property type="match status" value="1"/>
</dbReference>
<dbReference type="AlphaFoldDB" id="A0A2Z6MYM2"/>
<dbReference type="Proteomes" id="UP000242715">
    <property type="component" value="Unassembled WGS sequence"/>
</dbReference>
<sequence length="383" mass="44442">MEETTAVKRLCHSLHTPPLLTYLPLDVIVEILCRLPVKLLLQLCCVCKSWNHLILKDHKFAIKHLGMSIKRHHLIITRWIQSKDLAIISYPFDSVPLHSIVTSNGTQLDYSHIIRCDWRCNRRHGLVASCDGLLCFHVNDNLVSIYNPCIRKVKNLYVDFHVRPYCEYAFGYDPFIDNYKVIVVFSNNVTYDINHHKSEVKVHTLGTDSWRSIKGFPPSKVPHRRPGIFVSGTVNWLTYYNSNGLNAIVSLHLGKETYQEIPLPDYGNFNMLSLGMMRDCLCIFSRESDYSSTDVWLMKEYSNKKDSWIKLIRLPYFGDFGDSFFTKILYIFEDNNHVLLVFKELTKLKLVVYDCKNETIMSSKIEDLSIVESNVYVESLISP</sequence>
<dbReference type="InterPro" id="IPR050796">
    <property type="entry name" value="SCF_F-box_component"/>
</dbReference>
<name>A0A2Z6MYM2_TRISU</name>
<organism evidence="2 3">
    <name type="scientific">Trifolium subterraneum</name>
    <name type="common">Subterranean clover</name>
    <dbReference type="NCBI Taxonomy" id="3900"/>
    <lineage>
        <taxon>Eukaryota</taxon>
        <taxon>Viridiplantae</taxon>
        <taxon>Streptophyta</taxon>
        <taxon>Embryophyta</taxon>
        <taxon>Tracheophyta</taxon>
        <taxon>Spermatophyta</taxon>
        <taxon>Magnoliopsida</taxon>
        <taxon>eudicotyledons</taxon>
        <taxon>Gunneridae</taxon>
        <taxon>Pentapetalae</taxon>
        <taxon>rosids</taxon>
        <taxon>fabids</taxon>
        <taxon>Fabales</taxon>
        <taxon>Fabaceae</taxon>
        <taxon>Papilionoideae</taxon>
        <taxon>50 kb inversion clade</taxon>
        <taxon>NPAAA clade</taxon>
        <taxon>Hologalegina</taxon>
        <taxon>IRL clade</taxon>
        <taxon>Trifolieae</taxon>
        <taxon>Trifolium</taxon>
    </lineage>
</organism>
<dbReference type="InterPro" id="IPR001810">
    <property type="entry name" value="F-box_dom"/>
</dbReference>
<dbReference type="PANTHER" id="PTHR31672:SF13">
    <property type="entry name" value="F-BOX PROTEIN CPR30-LIKE"/>
    <property type="match status" value="1"/>
</dbReference>
<dbReference type="Pfam" id="PF07734">
    <property type="entry name" value="FBA_1"/>
    <property type="match status" value="1"/>
</dbReference>
<dbReference type="NCBIfam" id="TIGR01640">
    <property type="entry name" value="F_box_assoc_1"/>
    <property type="match status" value="1"/>
</dbReference>
<gene>
    <name evidence="2" type="ORF">TSUD_21570</name>
</gene>
<keyword evidence="3" id="KW-1185">Reference proteome</keyword>
<proteinExistence type="predicted"/>
<feature type="domain" description="F-box" evidence="1">
    <location>
        <begin position="17"/>
        <end position="63"/>
    </location>
</feature>
<dbReference type="PROSITE" id="PS50181">
    <property type="entry name" value="FBOX"/>
    <property type="match status" value="1"/>
</dbReference>
<protein>
    <recommendedName>
        <fullName evidence="1">F-box domain-containing protein</fullName>
    </recommendedName>
</protein>
<dbReference type="SUPFAM" id="SSF81383">
    <property type="entry name" value="F-box domain"/>
    <property type="match status" value="1"/>
</dbReference>
<evidence type="ECO:0000259" key="1">
    <source>
        <dbReference type="PROSITE" id="PS50181"/>
    </source>
</evidence>
<dbReference type="Gene3D" id="1.20.1280.50">
    <property type="match status" value="1"/>
</dbReference>
<evidence type="ECO:0000313" key="3">
    <source>
        <dbReference type="Proteomes" id="UP000242715"/>
    </source>
</evidence>
<reference evidence="3" key="1">
    <citation type="journal article" date="2017" name="Front. Plant Sci.">
        <title>Climate Clever Clovers: New Paradigm to Reduce the Environmental Footprint of Ruminants by Breeding Low Methanogenic Forages Utilizing Haplotype Variation.</title>
        <authorList>
            <person name="Kaur P."/>
            <person name="Appels R."/>
            <person name="Bayer P.E."/>
            <person name="Keeble-Gagnere G."/>
            <person name="Wang J."/>
            <person name="Hirakawa H."/>
            <person name="Shirasawa K."/>
            <person name="Vercoe P."/>
            <person name="Stefanova K."/>
            <person name="Durmic Z."/>
            <person name="Nichols P."/>
            <person name="Revell C."/>
            <person name="Isobe S.N."/>
            <person name="Edwards D."/>
            <person name="Erskine W."/>
        </authorList>
    </citation>
    <scope>NUCLEOTIDE SEQUENCE [LARGE SCALE GENOMIC DNA]</scope>
    <source>
        <strain evidence="3">cv. Daliak</strain>
    </source>
</reference>
<dbReference type="InterPro" id="IPR017451">
    <property type="entry name" value="F-box-assoc_interact_dom"/>
</dbReference>